<sequence length="240" mass="24409">MTAGPLAGLTVVVAGATGLAGPAVARALLDQGATVVALGHDSDRLEALSASMPGLQTDTVDLADSTSVRQLAGRLRERHGRIDGLIHLVGGWRGGKSFTGNTDADWAFLSTALVDTLRATTLAFHDDLRASPVGRAVTVSATAVDRPTGGNATYAAAKAAADSWMRSLAHSLGRVATEAEGDLRPAAAATVLVVTALTDRSRPTQPPAPASFTDVTALADRIVGLFTTPAADVNGARLPA</sequence>
<evidence type="ECO:0000256" key="1">
    <source>
        <dbReference type="ARBA" id="ARBA00006484"/>
    </source>
</evidence>
<comment type="caution">
    <text evidence="3">The sequence shown here is derived from an EMBL/GenBank/DDBJ whole genome shotgun (WGS) entry which is preliminary data.</text>
</comment>
<organism evidence="3 4">
    <name type="scientific">Nakamurella flavida</name>
    <dbReference type="NCBI Taxonomy" id="363630"/>
    <lineage>
        <taxon>Bacteria</taxon>
        <taxon>Bacillati</taxon>
        <taxon>Actinomycetota</taxon>
        <taxon>Actinomycetes</taxon>
        <taxon>Nakamurellales</taxon>
        <taxon>Nakamurellaceae</taxon>
        <taxon>Nakamurella</taxon>
    </lineage>
</organism>
<dbReference type="Gene3D" id="3.40.50.720">
    <property type="entry name" value="NAD(P)-binding Rossmann-like Domain"/>
    <property type="match status" value="1"/>
</dbReference>
<protein>
    <submittedName>
        <fullName evidence="3">SDR family oxidoreductase</fullName>
    </submittedName>
</protein>
<proteinExistence type="inferred from homology"/>
<dbReference type="Pfam" id="PF00106">
    <property type="entry name" value="adh_short"/>
    <property type="match status" value="1"/>
</dbReference>
<dbReference type="PRINTS" id="PR00081">
    <property type="entry name" value="GDHRDH"/>
</dbReference>
<reference evidence="3" key="1">
    <citation type="submission" date="2021-01" db="EMBL/GenBank/DDBJ databases">
        <title>KCTC 19127 draft genome.</title>
        <authorList>
            <person name="An D."/>
        </authorList>
    </citation>
    <scope>NUCLEOTIDE SEQUENCE</scope>
    <source>
        <strain evidence="3">KCTC 19127</strain>
    </source>
</reference>
<keyword evidence="2" id="KW-0560">Oxidoreductase</keyword>
<dbReference type="InterPro" id="IPR002347">
    <property type="entry name" value="SDR_fam"/>
</dbReference>
<keyword evidence="4" id="KW-1185">Reference proteome</keyword>
<dbReference type="InterPro" id="IPR036291">
    <property type="entry name" value="NAD(P)-bd_dom_sf"/>
</dbReference>
<dbReference type="Proteomes" id="UP000663801">
    <property type="component" value="Unassembled WGS sequence"/>
</dbReference>
<dbReference type="PANTHER" id="PTHR43477:SF1">
    <property type="entry name" value="DIHYDROANTICAPSIN 7-DEHYDROGENASE"/>
    <property type="match status" value="1"/>
</dbReference>
<evidence type="ECO:0000256" key="2">
    <source>
        <dbReference type="ARBA" id="ARBA00023002"/>
    </source>
</evidence>
<dbReference type="InterPro" id="IPR051122">
    <property type="entry name" value="SDR_DHRS6-like"/>
</dbReference>
<dbReference type="GO" id="GO:0016491">
    <property type="term" value="F:oxidoreductase activity"/>
    <property type="evidence" value="ECO:0007669"/>
    <property type="project" value="UniProtKB-KW"/>
</dbReference>
<dbReference type="CDD" id="cd05233">
    <property type="entry name" value="SDR_c"/>
    <property type="match status" value="1"/>
</dbReference>
<dbReference type="InterPro" id="IPR020904">
    <property type="entry name" value="Sc_DH/Rdtase_CS"/>
</dbReference>
<comment type="similarity">
    <text evidence="1">Belongs to the short-chain dehydrogenases/reductases (SDR) family.</text>
</comment>
<evidence type="ECO:0000313" key="3">
    <source>
        <dbReference type="EMBL" id="MBM9477317.1"/>
    </source>
</evidence>
<name>A0A939C6L8_9ACTN</name>
<dbReference type="AlphaFoldDB" id="A0A939C6L8"/>
<accession>A0A939C6L8</accession>
<gene>
    <name evidence="3" type="ORF">JL107_12760</name>
</gene>
<dbReference type="RefSeq" id="WP_205257436.1">
    <property type="nucleotide sequence ID" value="NZ_BAAAPV010000001.1"/>
</dbReference>
<dbReference type="EMBL" id="JAERWL010000010">
    <property type="protein sequence ID" value="MBM9477317.1"/>
    <property type="molecule type" value="Genomic_DNA"/>
</dbReference>
<evidence type="ECO:0000313" key="4">
    <source>
        <dbReference type="Proteomes" id="UP000663801"/>
    </source>
</evidence>
<dbReference type="SUPFAM" id="SSF51735">
    <property type="entry name" value="NAD(P)-binding Rossmann-fold domains"/>
    <property type="match status" value="1"/>
</dbReference>
<dbReference type="PANTHER" id="PTHR43477">
    <property type="entry name" value="DIHYDROANTICAPSIN 7-DEHYDROGENASE"/>
    <property type="match status" value="1"/>
</dbReference>
<dbReference type="PROSITE" id="PS00061">
    <property type="entry name" value="ADH_SHORT"/>
    <property type="match status" value="1"/>
</dbReference>